<dbReference type="RefSeq" id="WP_377606562.1">
    <property type="nucleotide sequence ID" value="NZ_JBHUME010000015.1"/>
</dbReference>
<gene>
    <name evidence="2" type="ORF">ACFSUF_21810</name>
</gene>
<comment type="caution">
    <text evidence="2">The sequence shown here is derived from an EMBL/GenBank/DDBJ whole genome shotgun (WGS) entry which is preliminary data.</text>
</comment>
<sequence>MMENPKVKCSVDNCSYWEEGNNCVAETIMIEINAHAHAELPEGTPDEQYDSHHTDHAAGVKDTCCHTFKERVH</sequence>
<dbReference type="EMBL" id="JBHUME010000015">
    <property type="protein sequence ID" value="MFD2615058.1"/>
    <property type="molecule type" value="Genomic_DNA"/>
</dbReference>
<evidence type="ECO:0000259" key="1">
    <source>
        <dbReference type="Pfam" id="PF07561"/>
    </source>
</evidence>
<feature type="domain" description="DUF1540" evidence="1">
    <location>
        <begin position="7"/>
        <end position="68"/>
    </location>
</feature>
<dbReference type="Pfam" id="PF07561">
    <property type="entry name" value="DUF1540"/>
    <property type="match status" value="1"/>
</dbReference>
<accession>A0ABW5PK81</accession>
<dbReference type="Proteomes" id="UP001597541">
    <property type="component" value="Unassembled WGS sequence"/>
</dbReference>
<organism evidence="2 3">
    <name type="scientific">Paenibacillus gansuensis</name>
    <dbReference type="NCBI Taxonomy" id="306542"/>
    <lineage>
        <taxon>Bacteria</taxon>
        <taxon>Bacillati</taxon>
        <taxon>Bacillota</taxon>
        <taxon>Bacilli</taxon>
        <taxon>Bacillales</taxon>
        <taxon>Paenibacillaceae</taxon>
        <taxon>Paenibacillus</taxon>
    </lineage>
</organism>
<name>A0ABW5PK81_9BACL</name>
<proteinExistence type="predicted"/>
<keyword evidence="3" id="KW-1185">Reference proteome</keyword>
<dbReference type="InterPro" id="IPR011437">
    <property type="entry name" value="DUF1540"/>
</dbReference>
<reference evidence="3" key="1">
    <citation type="journal article" date="2019" name="Int. J. Syst. Evol. Microbiol.">
        <title>The Global Catalogue of Microorganisms (GCM) 10K type strain sequencing project: providing services to taxonomists for standard genome sequencing and annotation.</title>
        <authorList>
            <consortium name="The Broad Institute Genomics Platform"/>
            <consortium name="The Broad Institute Genome Sequencing Center for Infectious Disease"/>
            <person name="Wu L."/>
            <person name="Ma J."/>
        </authorList>
    </citation>
    <scope>NUCLEOTIDE SEQUENCE [LARGE SCALE GENOMIC DNA]</scope>
    <source>
        <strain evidence="3">KCTC 3950</strain>
    </source>
</reference>
<evidence type="ECO:0000313" key="3">
    <source>
        <dbReference type="Proteomes" id="UP001597541"/>
    </source>
</evidence>
<protein>
    <submittedName>
        <fullName evidence="2">DUF1540 domain-containing protein</fullName>
    </submittedName>
</protein>
<evidence type="ECO:0000313" key="2">
    <source>
        <dbReference type="EMBL" id="MFD2615058.1"/>
    </source>
</evidence>